<protein>
    <submittedName>
        <fullName evidence="2">Uncharacterized protein</fullName>
    </submittedName>
</protein>
<keyword evidence="3" id="KW-1185">Reference proteome</keyword>
<accession>A0A1T4W324</accession>
<evidence type="ECO:0000313" key="2">
    <source>
        <dbReference type="EMBL" id="SKA71660.1"/>
    </source>
</evidence>
<dbReference type="Proteomes" id="UP000190162">
    <property type="component" value="Unassembled WGS sequence"/>
</dbReference>
<dbReference type="EMBL" id="FUXU01000148">
    <property type="protein sequence ID" value="SKA71660.1"/>
    <property type="molecule type" value="Genomic_DNA"/>
</dbReference>
<dbReference type="AlphaFoldDB" id="A0A1T4W324"/>
<name>A0A1T4W324_9GAMM</name>
<evidence type="ECO:0000313" key="3">
    <source>
        <dbReference type="Proteomes" id="UP000190162"/>
    </source>
</evidence>
<evidence type="ECO:0000256" key="1">
    <source>
        <dbReference type="SAM" id="Phobius"/>
    </source>
</evidence>
<proteinExistence type="predicted"/>
<gene>
    <name evidence="2" type="ORF">SAMN02745132_04703</name>
</gene>
<feature type="transmembrane region" description="Helical" evidence="1">
    <location>
        <begin position="21"/>
        <end position="40"/>
    </location>
</feature>
<organism evidence="2 3">
    <name type="scientific">Enterovibrio nigricans DSM 22720</name>
    <dbReference type="NCBI Taxonomy" id="1121868"/>
    <lineage>
        <taxon>Bacteria</taxon>
        <taxon>Pseudomonadati</taxon>
        <taxon>Pseudomonadota</taxon>
        <taxon>Gammaproteobacteria</taxon>
        <taxon>Vibrionales</taxon>
        <taxon>Vibrionaceae</taxon>
        <taxon>Enterovibrio</taxon>
    </lineage>
</organism>
<keyword evidence="1" id="KW-0472">Membrane</keyword>
<keyword evidence="1" id="KW-0812">Transmembrane</keyword>
<sequence length="177" mass="19912">MNRPIRGVVLKDNLSRIMISFVVTMMFAVSFDVFGGSYNLNDIQPLLTSKSFSDKQKAVALIAQLDVDNKEDLLNGLLNKQVVYSKHDKSLWLVVTPPLKKGSEIEKLQTGERLTVAKKRDYRSVTLNNKIRSQIRTFLATLALTGTDIEEKRRGAKRLIGELDETLTVVVSDLSMK</sequence>
<reference evidence="3" key="1">
    <citation type="submission" date="2017-02" db="EMBL/GenBank/DDBJ databases">
        <authorList>
            <person name="Varghese N."/>
            <person name="Submissions S."/>
        </authorList>
    </citation>
    <scope>NUCLEOTIDE SEQUENCE [LARGE SCALE GENOMIC DNA]</scope>
    <source>
        <strain evidence="3">DSM 22720</strain>
    </source>
</reference>
<keyword evidence="1" id="KW-1133">Transmembrane helix</keyword>